<proteinExistence type="predicted"/>
<sequence>MSGFKVWNGSAFVDAQPWIWNGSAFVRPSGVYRWDGTKFVKIWPTFVKQKMNKSGSYLNSNSTNALVTTWLSDSEFPSTITADSLIVQGAQAGALVKLNYNMQSSSGTGDRILGVHKNGVELDRGILRLGTTAVQGFLGMITDLANGDDLEVRIFSGNTRVFDAVTYLSVSPLVQSVRIDKSGVYAFESTGYKTITGWTPNGTYPGTVQTDGLRVPATASNWCVQAEIQPAGLNSSFGANTFRIAVNGVQLGTTYARISNDVIRVGLADQTLNEGDVITLQVDRANSGGSVTSGYIQLFRD</sequence>
<name>A0A2Z4Q9D3_9CAUD</name>
<accession>A0A2Z4Q9D3</accession>
<dbReference type="KEGG" id="vg:54993547"/>
<protein>
    <submittedName>
        <fullName evidence="1">Minor tail protein</fullName>
    </submittedName>
</protein>
<evidence type="ECO:0000313" key="2">
    <source>
        <dbReference type="Proteomes" id="UP000250774"/>
    </source>
</evidence>
<dbReference type="Proteomes" id="UP000250774">
    <property type="component" value="Segment"/>
</dbReference>
<keyword evidence="2" id="KW-1185">Reference proteome</keyword>
<dbReference type="GeneID" id="54993547"/>
<organism evidence="1 2">
    <name type="scientific">Gordonia phage Suzy</name>
    <dbReference type="NCBI Taxonomy" id="2201430"/>
    <lineage>
        <taxon>Viruses</taxon>
        <taxon>Duplodnaviria</taxon>
        <taxon>Heunggongvirae</taxon>
        <taxon>Uroviricota</taxon>
        <taxon>Caudoviricetes</taxon>
        <taxon>Terapinvirus</taxon>
        <taxon>Terapinvirus suzy</taxon>
    </lineage>
</organism>
<dbReference type="EMBL" id="MH271313">
    <property type="protein sequence ID" value="AWY06133.1"/>
    <property type="molecule type" value="Genomic_DNA"/>
</dbReference>
<reference evidence="2" key="1">
    <citation type="submission" date="2018-04" db="EMBL/GenBank/DDBJ databases">
        <authorList>
            <person name="Harrington T."/>
            <person name="Washburn E."/>
            <person name="Bricker J."/>
            <person name="McKinney A."/>
            <person name="Betsko A.J."/>
            <person name="Garlena R.A."/>
            <person name="Russell D.A."/>
            <person name="Pope W.A."/>
            <person name="Jacobs-Sera D."/>
            <person name="Hatfull G.F."/>
        </authorList>
    </citation>
    <scope>NUCLEOTIDE SEQUENCE [LARGE SCALE GENOMIC DNA]</scope>
</reference>
<gene>
    <name evidence="1" type="primary">28</name>
    <name evidence="1" type="ORF">PBI_SUZY_28</name>
</gene>
<dbReference type="RefSeq" id="YP_009802989.1">
    <property type="nucleotide sequence ID" value="NC_047990.1"/>
</dbReference>
<evidence type="ECO:0000313" key="1">
    <source>
        <dbReference type="EMBL" id="AWY06133.1"/>
    </source>
</evidence>